<dbReference type="SUPFAM" id="SSF81321">
    <property type="entry name" value="Family A G protein-coupled receptor-like"/>
    <property type="match status" value="1"/>
</dbReference>
<evidence type="ECO:0000256" key="5">
    <source>
        <dbReference type="ARBA" id="ARBA00023136"/>
    </source>
</evidence>
<feature type="transmembrane region" description="Helical" evidence="8">
    <location>
        <begin position="193"/>
        <end position="217"/>
    </location>
</feature>
<keyword evidence="5 8" id="KW-0472">Membrane</keyword>
<evidence type="ECO:0000256" key="3">
    <source>
        <dbReference type="ARBA" id="ARBA00022989"/>
    </source>
</evidence>
<feature type="transmembrane region" description="Helical" evidence="8">
    <location>
        <begin position="158"/>
        <end position="181"/>
    </location>
</feature>
<name>A0A8S2FHI5_9BILA</name>
<evidence type="ECO:0000259" key="9">
    <source>
        <dbReference type="PROSITE" id="PS50262"/>
    </source>
</evidence>
<comment type="subcellular location">
    <subcellularLocation>
        <location evidence="1">Membrane</location>
        <topology evidence="1">Multi-pass membrane protein</topology>
    </subcellularLocation>
</comment>
<feature type="domain" description="G-protein coupled receptors family 1 profile" evidence="9">
    <location>
        <begin position="1"/>
        <end position="218"/>
    </location>
</feature>
<proteinExistence type="predicted"/>
<dbReference type="GO" id="GO:0005886">
    <property type="term" value="C:plasma membrane"/>
    <property type="evidence" value="ECO:0007669"/>
    <property type="project" value="TreeGrafter"/>
</dbReference>
<dbReference type="InterPro" id="IPR017452">
    <property type="entry name" value="GPCR_Rhodpsn_7TM"/>
</dbReference>
<keyword evidence="2 8" id="KW-0812">Transmembrane</keyword>
<keyword evidence="3 8" id="KW-1133">Transmembrane helix</keyword>
<organism evidence="10 12">
    <name type="scientific">Didymodactylos carnosus</name>
    <dbReference type="NCBI Taxonomy" id="1234261"/>
    <lineage>
        <taxon>Eukaryota</taxon>
        <taxon>Metazoa</taxon>
        <taxon>Spiralia</taxon>
        <taxon>Gnathifera</taxon>
        <taxon>Rotifera</taxon>
        <taxon>Eurotatoria</taxon>
        <taxon>Bdelloidea</taxon>
        <taxon>Philodinida</taxon>
        <taxon>Philodinidae</taxon>
        <taxon>Didymodactylos</taxon>
    </lineage>
</organism>
<dbReference type="EMBL" id="CAJOBA010053221">
    <property type="protein sequence ID" value="CAF4262829.1"/>
    <property type="molecule type" value="Genomic_DNA"/>
</dbReference>
<evidence type="ECO:0000256" key="2">
    <source>
        <dbReference type="ARBA" id="ARBA00022692"/>
    </source>
</evidence>
<dbReference type="PANTHER" id="PTHR24243:SF230">
    <property type="entry name" value="G-PROTEIN COUPLED RECEPTORS FAMILY 1 PROFILE DOMAIN-CONTAINING PROTEIN"/>
    <property type="match status" value="1"/>
</dbReference>
<reference evidence="10" key="1">
    <citation type="submission" date="2021-02" db="EMBL/GenBank/DDBJ databases">
        <authorList>
            <person name="Nowell W R."/>
        </authorList>
    </citation>
    <scope>NUCLEOTIDE SEQUENCE</scope>
</reference>
<feature type="non-terminal residue" evidence="10">
    <location>
        <position position="1"/>
    </location>
</feature>
<keyword evidence="7" id="KW-0807">Transducer</keyword>
<dbReference type="Gene3D" id="1.20.1070.10">
    <property type="entry name" value="Rhodopsin 7-helix transmembrane proteins"/>
    <property type="match status" value="1"/>
</dbReference>
<evidence type="ECO:0000256" key="4">
    <source>
        <dbReference type="ARBA" id="ARBA00023040"/>
    </source>
</evidence>
<accession>A0A8S2FHI5</accession>
<keyword evidence="6" id="KW-0675">Receptor</keyword>
<dbReference type="PANTHER" id="PTHR24243">
    <property type="entry name" value="G-PROTEIN COUPLED RECEPTOR"/>
    <property type="match status" value="1"/>
</dbReference>
<evidence type="ECO:0000313" key="10">
    <source>
        <dbReference type="EMBL" id="CAF1470903.1"/>
    </source>
</evidence>
<feature type="transmembrane region" description="Helical" evidence="8">
    <location>
        <begin position="92"/>
        <end position="118"/>
    </location>
</feature>
<evidence type="ECO:0000313" key="12">
    <source>
        <dbReference type="Proteomes" id="UP000677228"/>
    </source>
</evidence>
<dbReference type="Proteomes" id="UP000677228">
    <property type="component" value="Unassembled WGS sequence"/>
</dbReference>
<evidence type="ECO:0000256" key="8">
    <source>
        <dbReference type="SAM" id="Phobius"/>
    </source>
</evidence>
<protein>
    <recommendedName>
        <fullName evidence="9">G-protein coupled receptors family 1 profile domain-containing protein</fullName>
    </recommendedName>
</protein>
<comment type="caution">
    <text evidence="10">The sequence shown here is derived from an EMBL/GenBank/DDBJ whole genome shotgun (WGS) entry which is preliminary data.</text>
</comment>
<sequence>FSAINCSAWTLFSISADRWIRTRYPTKVVTICTPRNAVVILLSILVFSMVMNSHYLTPMFGAYYPGLTILCSPSNVQRVYPYYEFYTKYWQIIRTLISIIIPATLMILALGDMFLNIYKRRRNLLSQRTNEGVSTLHTNNTMDTTKVKKSSFVQKQMFILMLSSIIVFLVTTLPSATYYIIVYQPAVSLDRSVTNVVLMLCLFTFTLNINYAINFYIHCLTSKLFRQEFISIMFGKHGRRINTISVKM</sequence>
<evidence type="ECO:0000256" key="7">
    <source>
        <dbReference type="ARBA" id="ARBA00023224"/>
    </source>
</evidence>
<dbReference type="PROSITE" id="PS50262">
    <property type="entry name" value="G_PROTEIN_RECEP_F1_2"/>
    <property type="match status" value="1"/>
</dbReference>
<keyword evidence="4" id="KW-0297">G-protein coupled receptor</keyword>
<gene>
    <name evidence="10" type="ORF">OVA965_LOCUS35651</name>
    <name evidence="11" type="ORF">TMI583_LOCUS36624</name>
</gene>
<feature type="transmembrane region" description="Helical" evidence="8">
    <location>
        <begin position="28"/>
        <end position="50"/>
    </location>
</feature>
<dbReference type="EMBL" id="CAJNOK010031330">
    <property type="protein sequence ID" value="CAF1470903.1"/>
    <property type="molecule type" value="Genomic_DNA"/>
</dbReference>
<evidence type="ECO:0000256" key="6">
    <source>
        <dbReference type="ARBA" id="ARBA00023170"/>
    </source>
</evidence>
<dbReference type="AlphaFoldDB" id="A0A8S2FHI5"/>
<dbReference type="Proteomes" id="UP000682733">
    <property type="component" value="Unassembled WGS sequence"/>
</dbReference>
<evidence type="ECO:0000256" key="1">
    <source>
        <dbReference type="ARBA" id="ARBA00004141"/>
    </source>
</evidence>
<dbReference type="GO" id="GO:0004930">
    <property type="term" value="F:G protein-coupled receptor activity"/>
    <property type="evidence" value="ECO:0007669"/>
    <property type="project" value="UniProtKB-KW"/>
</dbReference>
<evidence type="ECO:0000313" key="11">
    <source>
        <dbReference type="EMBL" id="CAF4262829.1"/>
    </source>
</evidence>